<dbReference type="InterPro" id="IPR041985">
    <property type="entry name" value="Ribosomal_eL14_KOW"/>
</dbReference>
<proteinExistence type="predicted"/>
<evidence type="ECO:0000313" key="3">
    <source>
        <dbReference type="EMBL" id="HJC07096.1"/>
    </source>
</evidence>
<dbReference type="InterPro" id="IPR008991">
    <property type="entry name" value="Translation_prot_SH3-like_sf"/>
</dbReference>
<comment type="caution">
    <text evidence="3">The sequence shown here is derived from an EMBL/GenBank/DDBJ whole genome shotgun (WGS) entry which is preliminary data.</text>
</comment>
<dbReference type="Proteomes" id="UP000823910">
    <property type="component" value="Unassembled WGS sequence"/>
</dbReference>
<dbReference type="AlphaFoldDB" id="A0A9D2N2U0"/>
<dbReference type="SUPFAM" id="SSF50104">
    <property type="entry name" value="Translation proteins SH3-like domain"/>
    <property type="match status" value="1"/>
</dbReference>
<organism evidence="3 4">
    <name type="scientific">Candidatus Enterocloster excrementipullorum</name>
    <dbReference type="NCBI Taxonomy" id="2838559"/>
    <lineage>
        <taxon>Bacteria</taxon>
        <taxon>Bacillati</taxon>
        <taxon>Bacillota</taxon>
        <taxon>Clostridia</taxon>
        <taxon>Lachnospirales</taxon>
        <taxon>Lachnospiraceae</taxon>
        <taxon>Enterocloster</taxon>
    </lineage>
</organism>
<evidence type="ECO:0000313" key="4">
    <source>
        <dbReference type="Proteomes" id="UP000823910"/>
    </source>
</evidence>
<evidence type="ECO:0000256" key="1">
    <source>
        <dbReference type="ARBA" id="ARBA00022980"/>
    </source>
</evidence>
<dbReference type="GO" id="GO:1990904">
    <property type="term" value="C:ribonucleoprotein complex"/>
    <property type="evidence" value="ECO:0007669"/>
    <property type="project" value="UniProtKB-KW"/>
</dbReference>
<name>A0A9D2N2U0_9FIRM</name>
<reference evidence="3" key="2">
    <citation type="submission" date="2021-04" db="EMBL/GenBank/DDBJ databases">
        <authorList>
            <person name="Gilroy R."/>
        </authorList>
    </citation>
    <scope>NUCLEOTIDE SEQUENCE</scope>
    <source>
        <strain evidence="3">CHK180-15479</strain>
    </source>
</reference>
<dbReference type="CDD" id="cd06088">
    <property type="entry name" value="KOW_RPL14"/>
    <property type="match status" value="1"/>
</dbReference>
<protein>
    <submittedName>
        <fullName evidence="3">KOW domain-containing RNA-binding protein</fullName>
    </submittedName>
</protein>
<keyword evidence="2" id="KW-0687">Ribonucleoprotein</keyword>
<reference evidence="3" key="1">
    <citation type="journal article" date="2021" name="PeerJ">
        <title>Extensive microbial diversity within the chicken gut microbiome revealed by metagenomics and culture.</title>
        <authorList>
            <person name="Gilroy R."/>
            <person name="Ravi A."/>
            <person name="Getino M."/>
            <person name="Pursley I."/>
            <person name="Horton D.L."/>
            <person name="Alikhan N.F."/>
            <person name="Baker D."/>
            <person name="Gharbi K."/>
            <person name="Hall N."/>
            <person name="Watson M."/>
            <person name="Adriaenssens E.M."/>
            <person name="Foster-Nyarko E."/>
            <person name="Jarju S."/>
            <person name="Secka A."/>
            <person name="Antonio M."/>
            <person name="Oren A."/>
            <person name="Chaudhuri R.R."/>
            <person name="La Ragione R."/>
            <person name="Hildebrand F."/>
            <person name="Pallen M.J."/>
        </authorList>
    </citation>
    <scope>NUCLEOTIDE SEQUENCE</scope>
    <source>
        <strain evidence="3">CHK180-15479</strain>
    </source>
</reference>
<dbReference type="EMBL" id="DWWT01000071">
    <property type="protein sequence ID" value="HJC07096.1"/>
    <property type="molecule type" value="Genomic_DNA"/>
</dbReference>
<gene>
    <name evidence="3" type="ORF">H9704_13305</name>
</gene>
<dbReference type="GO" id="GO:0005840">
    <property type="term" value="C:ribosome"/>
    <property type="evidence" value="ECO:0007669"/>
    <property type="project" value="UniProtKB-KW"/>
</dbReference>
<sequence length="94" mass="10878">MAEFKAAGLARSLAGHDKEELYIIISVQGEYVYLSDGTRRPLNKQKRKNKKHLQAMEARNEDLEKKFLEGRPVRDEEIAGFIRAYKQEEGKKNV</sequence>
<evidence type="ECO:0000256" key="2">
    <source>
        <dbReference type="ARBA" id="ARBA00023274"/>
    </source>
</evidence>
<accession>A0A9D2N2U0</accession>
<keyword evidence="1" id="KW-0689">Ribosomal protein</keyword>